<dbReference type="KEGG" id="hqn:M0220_16460"/>
<evidence type="ECO:0000256" key="10">
    <source>
        <dbReference type="ARBA" id="ARBA00023102"/>
    </source>
</evidence>
<keyword evidence="11" id="KW-0862">Zinc</keyword>
<keyword evidence="9 11" id="KW-0378">Hydrolase</keyword>
<evidence type="ECO:0000256" key="5">
    <source>
        <dbReference type="ARBA" id="ARBA00007731"/>
    </source>
</evidence>
<accession>A0AA46YQ98</accession>
<evidence type="ECO:0000256" key="3">
    <source>
        <dbReference type="ARBA" id="ARBA00005169"/>
    </source>
</evidence>
<comment type="cofactor">
    <cofactor evidence="11">
        <name>Zn(2+)</name>
        <dbReference type="ChEBI" id="CHEBI:29105"/>
    </cofactor>
    <text evidence="11">Binds 1 zinc ion per subunit.</text>
</comment>
<dbReference type="RefSeq" id="WP_030072991.1">
    <property type="nucleotide sequence ID" value="NZ_CP096973.1"/>
</dbReference>
<feature type="binding site" evidence="11">
    <location>
        <position position="121"/>
    </location>
    <ligand>
        <name>Zn(2+)</name>
        <dbReference type="ChEBI" id="CHEBI:29105"/>
        <note>ligand shared between dimeric partners</note>
    </ligand>
</feature>
<evidence type="ECO:0000256" key="4">
    <source>
        <dbReference type="ARBA" id="ARBA00005204"/>
    </source>
</evidence>
<evidence type="ECO:0000259" key="12">
    <source>
        <dbReference type="Pfam" id="PF01502"/>
    </source>
</evidence>
<comment type="subcellular location">
    <subcellularLocation>
        <location evidence="11">Cytoplasm</location>
    </subcellularLocation>
</comment>
<name>A0AA46YQ98_9GAMM</name>
<reference evidence="13" key="1">
    <citation type="submission" date="2022-05" db="EMBL/GenBank/DDBJ databases">
        <title>Complete sequence of a novel PHA-producing Halomonas strain.</title>
        <authorList>
            <person name="Zheng Z."/>
        </authorList>
    </citation>
    <scope>NUCLEOTIDE SEQUENCE</scope>
    <source>
        <strain evidence="13">ZZQ-149</strain>
    </source>
</reference>
<dbReference type="EC" id="3.5.4.19" evidence="11"/>
<protein>
    <recommendedName>
        <fullName evidence="11">Phosphoribosyl-AMP cyclohydrolase</fullName>
        <shortName evidence="11">PRA-CH</shortName>
        <ecNumber evidence="11">3.5.4.19</ecNumber>
    </recommendedName>
</protein>
<comment type="similarity">
    <text evidence="5">In the C-terminal section; belongs to the PRA-PH family.</text>
</comment>
<comment type="pathway">
    <text evidence="3 11">Amino-acid biosynthesis; L-histidine biosynthesis; L-histidine from 5-phospho-alpha-D-ribose 1-diphosphate: step 3/9.</text>
</comment>
<comment type="subunit">
    <text evidence="11">Homodimer.</text>
</comment>
<evidence type="ECO:0000256" key="6">
    <source>
        <dbReference type="ARBA" id="ARBA00008299"/>
    </source>
</evidence>
<dbReference type="HAMAP" id="MF_01021">
    <property type="entry name" value="HisI"/>
    <property type="match status" value="1"/>
</dbReference>
<dbReference type="GO" id="GO:0000287">
    <property type="term" value="F:magnesium ion binding"/>
    <property type="evidence" value="ECO:0007669"/>
    <property type="project" value="UniProtKB-UniRule"/>
</dbReference>
<sequence length="155" mass="17195">MSRFDQLPPGDLFKALEVASPSDDLPQINALLDAVRFNEGGLLPAIAQQFDSGEVLMMAWMNREALEETLTTQRVCYYSRSRQKLWRKGETSGQQQQLKSAALDCDGDTLLLQVDQTGPACHTGRRSCFYVSLSNEHAAITSEPLIDPATLYGKK</sequence>
<comment type="function">
    <text evidence="11">Catalyzes the hydrolysis of the adenine ring of phosphoribosyl-AMP.</text>
</comment>
<dbReference type="FunFam" id="3.10.20.810:FF:000001">
    <property type="entry name" value="Histidine biosynthesis bifunctional protein HisIE"/>
    <property type="match status" value="1"/>
</dbReference>
<feature type="binding site" evidence="11">
    <location>
        <position position="106"/>
    </location>
    <ligand>
        <name>Mg(2+)</name>
        <dbReference type="ChEBI" id="CHEBI:18420"/>
    </ligand>
</feature>
<comment type="catalytic activity">
    <reaction evidence="1 11">
        <text>1-(5-phospho-beta-D-ribosyl)-5'-AMP + H2O = 1-(5-phospho-beta-D-ribosyl)-5-[(5-phospho-beta-D-ribosylamino)methylideneamino]imidazole-4-carboxamide</text>
        <dbReference type="Rhea" id="RHEA:20049"/>
        <dbReference type="ChEBI" id="CHEBI:15377"/>
        <dbReference type="ChEBI" id="CHEBI:58435"/>
        <dbReference type="ChEBI" id="CHEBI:59457"/>
        <dbReference type="EC" id="3.5.4.19"/>
    </reaction>
</comment>
<dbReference type="Gene3D" id="3.10.20.810">
    <property type="entry name" value="Phosphoribosyl-AMP cyclohydrolase"/>
    <property type="match status" value="1"/>
</dbReference>
<keyword evidence="11" id="KW-0460">Magnesium</keyword>
<keyword evidence="14" id="KW-1185">Reference proteome</keyword>
<evidence type="ECO:0000256" key="7">
    <source>
        <dbReference type="ARBA" id="ARBA00022490"/>
    </source>
</evidence>
<evidence type="ECO:0000256" key="9">
    <source>
        <dbReference type="ARBA" id="ARBA00022801"/>
    </source>
</evidence>
<organism evidence="13 14">
    <name type="scientific">Halomonas qinghailakensis</name>
    <dbReference type="NCBI Taxonomy" id="2937790"/>
    <lineage>
        <taxon>Bacteria</taxon>
        <taxon>Pseudomonadati</taxon>
        <taxon>Pseudomonadota</taxon>
        <taxon>Gammaproteobacteria</taxon>
        <taxon>Oceanospirillales</taxon>
        <taxon>Halomonadaceae</taxon>
        <taxon>Halomonas</taxon>
    </lineage>
</organism>
<keyword evidence="11" id="KW-0479">Metal-binding</keyword>
<dbReference type="GO" id="GO:0004635">
    <property type="term" value="F:phosphoribosyl-AMP cyclohydrolase activity"/>
    <property type="evidence" value="ECO:0007669"/>
    <property type="project" value="UniProtKB-UniRule"/>
</dbReference>
<dbReference type="PANTHER" id="PTHR42945">
    <property type="entry name" value="HISTIDINE BIOSYNTHESIS BIFUNCTIONAL PROTEIN"/>
    <property type="match status" value="1"/>
</dbReference>
<dbReference type="NCBIfam" id="NF000768">
    <property type="entry name" value="PRK00051.1"/>
    <property type="match status" value="1"/>
</dbReference>
<keyword evidence="10 11" id="KW-0368">Histidine biosynthesis</keyword>
<evidence type="ECO:0000313" key="14">
    <source>
        <dbReference type="Proteomes" id="UP001164935"/>
    </source>
</evidence>
<dbReference type="GO" id="GO:0008270">
    <property type="term" value="F:zinc ion binding"/>
    <property type="evidence" value="ECO:0007669"/>
    <property type="project" value="UniProtKB-UniRule"/>
</dbReference>
<evidence type="ECO:0000256" key="11">
    <source>
        <dbReference type="HAMAP-Rule" id="MF_01021"/>
    </source>
</evidence>
<evidence type="ECO:0000256" key="8">
    <source>
        <dbReference type="ARBA" id="ARBA00022605"/>
    </source>
</evidence>
<comment type="similarity">
    <text evidence="6">In the N-terminal section; belongs to the PRA-CH family.</text>
</comment>
<evidence type="ECO:0000313" key="13">
    <source>
        <dbReference type="EMBL" id="UYO74438.1"/>
    </source>
</evidence>
<proteinExistence type="inferred from homology"/>
<comment type="cofactor">
    <cofactor evidence="11">
        <name>Mg(2+)</name>
        <dbReference type="ChEBI" id="CHEBI:18420"/>
    </cofactor>
    <text evidence="11">Binds 1 Mg(2+) ion per subunit.</text>
</comment>
<feature type="binding site" evidence="11">
    <location>
        <position position="105"/>
    </location>
    <ligand>
        <name>Zn(2+)</name>
        <dbReference type="ChEBI" id="CHEBI:29105"/>
        <note>ligand shared between dimeric partners</note>
    </ligand>
</feature>
<dbReference type="SUPFAM" id="SSF141734">
    <property type="entry name" value="HisI-like"/>
    <property type="match status" value="1"/>
</dbReference>
<feature type="domain" description="Phosphoribosyl-AMP cyclohydrolase" evidence="12">
    <location>
        <begin position="57"/>
        <end position="130"/>
    </location>
</feature>
<gene>
    <name evidence="11 13" type="primary">hisI</name>
    <name evidence="13" type="ORF">M0220_16460</name>
</gene>
<dbReference type="GO" id="GO:0005737">
    <property type="term" value="C:cytoplasm"/>
    <property type="evidence" value="ECO:0007669"/>
    <property type="project" value="UniProtKB-SubCell"/>
</dbReference>
<feature type="binding site" evidence="11">
    <location>
        <position position="128"/>
    </location>
    <ligand>
        <name>Zn(2+)</name>
        <dbReference type="ChEBI" id="CHEBI:29105"/>
        <note>ligand shared between dimeric partners</note>
    </ligand>
</feature>
<dbReference type="Pfam" id="PF01502">
    <property type="entry name" value="PRA-CH"/>
    <property type="match status" value="1"/>
</dbReference>
<dbReference type="AlphaFoldDB" id="A0AA46YQ98"/>
<feature type="binding site" evidence="11">
    <location>
        <position position="104"/>
    </location>
    <ligand>
        <name>Mg(2+)</name>
        <dbReference type="ChEBI" id="CHEBI:18420"/>
    </ligand>
</feature>
<dbReference type="GO" id="GO:0004636">
    <property type="term" value="F:phosphoribosyl-ATP diphosphatase activity"/>
    <property type="evidence" value="ECO:0007669"/>
    <property type="project" value="UniProtKB-EC"/>
</dbReference>
<evidence type="ECO:0000256" key="2">
    <source>
        <dbReference type="ARBA" id="ARBA00001460"/>
    </source>
</evidence>
<dbReference type="InterPro" id="IPR038019">
    <property type="entry name" value="PRib_AMP_CycHydrolase_sf"/>
</dbReference>
<comment type="similarity">
    <text evidence="11">Belongs to the PRA-CH family.</text>
</comment>
<feature type="binding site" evidence="11">
    <location>
        <position position="108"/>
    </location>
    <ligand>
        <name>Mg(2+)</name>
        <dbReference type="ChEBI" id="CHEBI:18420"/>
    </ligand>
</feature>
<keyword evidence="7 11" id="KW-0963">Cytoplasm</keyword>
<dbReference type="EMBL" id="CP096973">
    <property type="protein sequence ID" value="UYO74438.1"/>
    <property type="molecule type" value="Genomic_DNA"/>
</dbReference>
<comment type="catalytic activity">
    <reaction evidence="2">
        <text>1-(5-phospho-beta-D-ribosyl)-ATP + H2O = 1-(5-phospho-beta-D-ribosyl)-5'-AMP + diphosphate + H(+)</text>
        <dbReference type="Rhea" id="RHEA:22828"/>
        <dbReference type="ChEBI" id="CHEBI:15377"/>
        <dbReference type="ChEBI" id="CHEBI:15378"/>
        <dbReference type="ChEBI" id="CHEBI:33019"/>
        <dbReference type="ChEBI" id="CHEBI:59457"/>
        <dbReference type="ChEBI" id="CHEBI:73183"/>
        <dbReference type="EC" id="3.6.1.31"/>
    </reaction>
</comment>
<comment type="pathway">
    <text evidence="4">Amino-acid biosynthesis; L-histidine biosynthesis; L-histidine from 5-phospho-alpha-D-ribose 1-diphosphate: step 2/9.</text>
</comment>
<dbReference type="Proteomes" id="UP001164935">
    <property type="component" value="Chromosome"/>
</dbReference>
<dbReference type="GO" id="GO:0000105">
    <property type="term" value="P:L-histidine biosynthetic process"/>
    <property type="evidence" value="ECO:0007669"/>
    <property type="project" value="UniProtKB-UniRule"/>
</dbReference>
<keyword evidence="8 11" id="KW-0028">Amino-acid biosynthesis</keyword>
<dbReference type="InterPro" id="IPR026660">
    <property type="entry name" value="PRA-CH"/>
</dbReference>
<dbReference type="PANTHER" id="PTHR42945:SF1">
    <property type="entry name" value="HISTIDINE BIOSYNTHESIS BIFUNCTIONAL PROTEIN HIS7"/>
    <property type="match status" value="1"/>
</dbReference>
<evidence type="ECO:0000256" key="1">
    <source>
        <dbReference type="ARBA" id="ARBA00000024"/>
    </source>
</evidence>
<dbReference type="InterPro" id="IPR002496">
    <property type="entry name" value="PRib_AMP_CycHydrolase_dom"/>
</dbReference>